<name>A0A1F4Y2Z1_9BACT</name>
<comment type="caution">
    <text evidence="2">The sequence shown here is derived from an EMBL/GenBank/DDBJ whole genome shotgun (WGS) entry which is preliminary data.</text>
</comment>
<evidence type="ECO:0000256" key="1">
    <source>
        <dbReference type="SAM" id="Coils"/>
    </source>
</evidence>
<dbReference type="Proteomes" id="UP000176568">
    <property type="component" value="Unassembled WGS sequence"/>
</dbReference>
<accession>A0A1F4Y2Z1</accession>
<dbReference type="AlphaFoldDB" id="A0A1F4Y2Z1"/>
<proteinExistence type="predicted"/>
<reference evidence="2 3" key="1">
    <citation type="journal article" date="2016" name="Nat. Commun.">
        <title>Thousands of microbial genomes shed light on interconnected biogeochemical processes in an aquifer system.</title>
        <authorList>
            <person name="Anantharaman K."/>
            <person name="Brown C.T."/>
            <person name="Hug L.A."/>
            <person name="Sharon I."/>
            <person name="Castelle C.J."/>
            <person name="Probst A.J."/>
            <person name="Thomas B.C."/>
            <person name="Singh A."/>
            <person name="Wilkins M.J."/>
            <person name="Karaoz U."/>
            <person name="Brodie E.L."/>
            <person name="Williams K.H."/>
            <person name="Hubbard S.S."/>
            <person name="Banfield J.F."/>
        </authorList>
    </citation>
    <scope>NUCLEOTIDE SEQUENCE [LARGE SCALE GENOMIC DNA]</scope>
</reference>
<organism evidence="2 3">
    <name type="scientific">Candidatus Adlerbacteria bacterium RIFOXYC1_FULL_48_26</name>
    <dbReference type="NCBI Taxonomy" id="1797247"/>
    <lineage>
        <taxon>Bacteria</taxon>
        <taxon>Candidatus Adleribacteriota</taxon>
    </lineage>
</organism>
<protein>
    <submittedName>
        <fullName evidence="2">Uncharacterized protein</fullName>
    </submittedName>
</protein>
<evidence type="ECO:0000313" key="3">
    <source>
        <dbReference type="Proteomes" id="UP000176568"/>
    </source>
</evidence>
<evidence type="ECO:0000313" key="2">
    <source>
        <dbReference type="EMBL" id="OGC88337.1"/>
    </source>
</evidence>
<keyword evidence="1" id="KW-0175">Coiled coil</keyword>
<gene>
    <name evidence="2" type="ORF">A2419_00575</name>
</gene>
<dbReference type="EMBL" id="MEXB01000009">
    <property type="protein sequence ID" value="OGC88337.1"/>
    <property type="molecule type" value="Genomic_DNA"/>
</dbReference>
<feature type="coiled-coil region" evidence="1">
    <location>
        <begin position="45"/>
        <end position="72"/>
    </location>
</feature>
<sequence>MREFKKHRSKRAELLNFCLRFAGALLLLAFTVVMVRAAWDMYGRLNTATAGQQDAEARLATLEAQKKTISASVGQLSSPRGQEALLREHYGVVKPGEGVVQIVAQASTTASGNTAQKGWLKALFHTLFSW</sequence>